<keyword evidence="6" id="KW-0808">Transferase</keyword>
<evidence type="ECO:0000256" key="10">
    <source>
        <dbReference type="ARBA" id="ARBA00030222"/>
    </source>
</evidence>
<dbReference type="Gene3D" id="1.10.1070.11">
    <property type="entry name" value="Phosphatidylinositol 3-/4-kinase, catalytic domain"/>
    <property type="match status" value="1"/>
</dbReference>
<dbReference type="SUPFAM" id="SSF56112">
    <property type="entry name" value="Protein kinase-like (PK-like)"/>
    <property type="match status" value="1"/>
</dbReference>
<feature type="region of interest" description="Disordered" evidence="14">
    <location>
        <begin position="163"/>
        <end position="219"/>
    </location>
</feature>
<evidence type="ECO:0000256" key="6">
    <source>
        <dbReference type="ARBA" id="ARBA00022679"/>
    </source>
</evidence>
<dbReference type="STRING" id="1353952.A0A165EPB5"/>
<keyword evidence="7" id="KW-0418">Kinase</keyword>
<gene>
    <name evidence="17" type="ORF">CALCODRAFT_357633</name>
</gene>
<comment type="function">
    <text evidence="8">Serine/threonine protein kinase which activates checkpoint signaling upon genotoxic stresses such as ionizing radiation (IR), ultraviolet light (UV), or DNA replication stalling, thereby acting as a DNA damage sensor. Recognizes the substrate consensus sequence [ST]-Q. Phosphorylates histone H2A to form H2AS128ph (gamma-H2A) at sites of DNA damage, involved in the regulation of DNA damage response mechanism. Required for the control of telomere length and genome stability.</text>
</comment>
<dbReference type="PANTHER" id="PTHR37079:SF4">
    <property type="entry name" value="SERINE_THREONINE-PROTEIN KINASE ATM"/>
    <property type="match status" value="1"/>
</dbReference>
<evidence type="ECO:0000256" key="12">
    <source>
        <dbReference type="ARBA" id="ARBA00032467"/>
    </source>
</evidence>
<evidence type="ECO:0000256" key="5">
    <source>
        <dbReference type="ARBA" id="ARBA00022527"/>
    </source>
</evidence>
<dbReference type="FunCoup" id="A0A165EPB5">
    <property type="interactions" value="176"/>
</dbReference>
<dbReference type="Pfam" id="PF02259">
    <property type="entry name" value="FAT"/>
    <property type="match status" value="1"/>
</dbReference>
<dbReference type="InterPro" id="IPR021668">
    <property type="entry name" value="TAN"/>
</dbReference>
<feature type="domain" description="FAT" evidence="16">
    <location>
        <begin position="1976"/>
        <end position="2600"/>
    </location>
</feature>
<keyword evidence="18" id="KW-1185">Reference proteome</keyword>
<reference evidence="17 18" key="1">
    <citation type="journal article" date="2016" name="Mol. Biol. Evol.">
        <title>Comparative Genomics of Early-Diverging Mushroom-Forming Fungi Provides Insights into the Origins of Lignocellulose Decay Capabilities.</title>
        <authorList>
            <person name="Nagy L.G."/>
            <person name="Riley R."/>
            <person name="Tritt A."/>
            <person name="Adam C."/>
            <person name="Daum C."/>
            <person name="Floudas D."/>
            <person name="Sun H."/>
            <person name="Yadav J.S."/>
            <person name="Pangilinan J."/>
            <person name="Larsson K.H."/>
            <person name="Matsuura K."/>
            <person name="Barry K."/>
            <person name="Labutti K."/>
            <person name="Kuo R."/>
            <person name="Ohm R.A."/>
            <person name="Bhattacharya S.S."/>
            <person name="Shirouzu T."/>
            <person name="Yoshinaga Y."/>
            <person name="Martin F.M."/>
            <person name="Grigoriev I.V."/>
            <person name="Hibbett D.S."/>
        </authorList>
    </citation>
    <scope>NUCLEOTIDE SEQUENCE [LARGE SCALE GENOMIC DNA]</scope>
    <source>
        <strain evidence="17 18">HHB12733</strain>
    </source>
</reference>
<dbReference type="InterPro" id="IPR000403">
    <property type="entry name" value="PI3/4_kinase_cat_dom"/>
</dbReference>
<feature type="compositionally biased region" description="Polar residues" evidence="14">
    <location>
        <begin position="966"/>
        <end position="976"/>
    </location>
</feature>
<dbReference type="SMART" id="SM00146">
    <property type="entry name" value="PI3Kc"/>
    <property type="match status" value="1"/>
</dbReference>
<dbReference type="GO" id="GO:0006974">
    <property type="term" value="P:DNA damage response"/>
    <property type="evidence" value="ECO:0007669"/>
    <property type="project" value="InterPro"/>
</dbReference>
<evidence type="ECO:0000256" key="2">
    <source>
        <dbReference type="ARBA" id="ARBA00011370"/>
    </source>
</evidence>
<feature type="compositionally biased region" description="Basic and acidic residues" evidence="14">
    <location>
        <begin position="736"/>
        <end position="745"/>
    </location>
</feature>
<dbReference type="Proteomes" id="UP000076842">
    <property type="component" value="Unassembled WGS sequence"/>
</dbReference>
<evidence type="ECO:0000313" key="17">
    <source>
        <dbReference type="EMBL" id="KZT55265.1"/>
    </source>
</evidence>
<dbReference type="OrthoDB" id="381190at2759"/>
<dbReference type="EMBL" id="KV423998">
    <property type="protein sequence ID" value="KZT55265.1"/>
    <property type="molecule type" value="Genomic_DNA"/>
</dbReference>
<organism evidence="17 18">
    <name type="scientific">Calocera cornea HHB12733</name>
    <dbReference type="NCBI Taxonomy" id="1353952"/>
    <lineage>
        <taxon>Eukaryota</taxon>
        <taxon>Fungi</taxon>
        <taxon>Dikarya</taxon>
        <taxon>Basidiomycota</taxon>
        <taxon>Agaricomycotina</taxon>
        <taxon>Dacrymycetes</taxon>
        <taxon>Dacrymycetales</taxon>
        <taxon>Dacrymycetaceae</taxon>
        <taxon>Calocera</taxon>
    </lineage>
</organism>
<feature type="region of interest" description="Disordered" evidence="14">
    <location>
        <begin position="959"/>
        <end position="981"/>
    </location>
</feature>
<evidence type="ECO:0000256" key="8">
    <source>
        <dbReference type="ARBA" id="ARBA00025079"/>
    </source>
</evidence>
<comment type="subunit">
    <text evidence="2">Associates with DNA double-strand breaks.</text>
</comment>
<dbReference type="InterPro" id="IPR036940">
    <property type="entry name" value="PI3/4_kinase_cat_sf"/>
</dbReference>
<keyword evidence="5" id="KW-0723">Serine/threonine-protein kinase</keyword>
<evidence type="ECO:0000256" key="3">
    <source>
        <dbReference type="ARBA" id="ARBA00014619"/>
    </source>
</evidence>
<dbReference type="Pfam" id="PF00454">
    <property type="entry name" value="PI3_PI4_kinase"/>
    <property type="match status" value="1"/>
</dbReference>
<dbReference type="InterPro" id="IPR016024">
    <property type="entry name" value="ARM-type_fold"/>
</dbReference>
<evidence type="ECO:0000256" key="4">
    <source>
        <dbReference type="ARBA" id="ARBA00020288"/>
    </source>
</evidence>
<dbReference type="InterPro" id="IPR011009">
    <property type="entry name" value="Kinase-like_dom_sf"/>
</dbReference>
<evidence type="ECO:0000313" key="18">
    <source>
        <dbReference type="Proteomes" id="UP000076842"/>
    </source>
</evidence>
<sequence length="2929" mass="332052">MAPFALHTISHGKVTERHAELGQVRSYFERIGSNLYSAESDDYLYLYQSLFACIRLDAQVWEKKPSPAGERRLEDAGAVLRLVVEKTIHHTERKPFNALRNHILQSSVYRKELVPPLALNYAKMLDTALAYSPHLEHLRPDEWVQLVFRCFDVLLGNKITNETPLDEDFRNTEDANPDAEMNEEMDQLAAPTTGPSTSRKRTRVESSSSSPNAKRTRRAQRLIPMTTVQREYASVLKRLFSTSRMHLLDKAIIKEHRDPDRESEGYEVMKRLQKSVLHCFSSFFLTFPGETSGTEDVLCAMNAALFDLELNAKDLVTEFGTDVLPTIMDIWTIKSPFTKEELIITARLLLPFVSHSSVSSTISHDLVAKLRRRLEEETDPRGGLEPLTLDSLRLQLADAEESPPREETTPFRKTIFRNGHGLTKDQVATWAAMEVHAECLSKLHEQSEVSFAGKDGERESKRQRREHPVKTFLSAFDSPQELERTRIFRLQYLLFFIDKSWSTLHEELQGHIHSQLTALVSDSHTSVQSWSMLCLAAIAAQPPSKNERIDWPAVWSLSLRRMSTASTCRSACHCMHVMLKSSLLNPQQISSEIGDLSKELAVQGPTFPYDSVCAFLCECLRSTSRDVTLHRMQIEDKVLAWLEKTWRMVEGSTNGVTAQIKMESHTASDTISLFSAICQLKQRVRLDTRILPPDCRMTDRLLDEQRSMGQRDFLLHAKLRLPEIVKDDDAAFEEQPSERVNRTDSFDLESSSGSQATEELAFPDLRQRSCSAFLQNALDHVVREWSAIAQPGSTMTMEQLRRLADIAAHSIAWEALLTLNGVRFTRKVIQTAALVLDSLTLALAARSKANAWRHENLALVLLALEPLVDDKSCWADTAQEPFLHPGPESGIRRDVLLRVRQPQRSHRSAQEKAEARSSLPGIVWRMADLQDAALGLVKALRLSAVPELDDIVGKAGGNQDDGWDIAQNNAQHQGQPIPSPTGYTIPHKAYREISIAYLARVPRFQLQKDSLDLDQGIRDLVLGNIFYGTFLTPRYIFRSIQRRELQLTMDDATVLLDALNKVSFQYSNVRSEEFWLCAAEYLRCTLGLWIRQPSHNTDEFFEFAGTAIRACQTYNFRSVPQLVTQWLHTYLASDPKEVHWVLDDQTARSALEDYATQGDYRDRFHLGPYLGALFLSNASEDEPLNYYNNLFDKLPAYGDRFEEMLTRSLILGNIMLPSSEVRKAPYWALISTCMQFDQYKEHVQSIFEVVSTLLGMGSLVNLFRPYAGQFAFTVSRMNRESDGMDVYDLTKLPRLFGYADRNSLATDCFPLMGPVFLAVSNDTDPSGGFCFRTLCTARGIPPDAGMRECLPKTLGLRIAFFMNNITLDDPSAVPNSEDIIFLNNGIIHHAQLCGVEEADFMHIMSRHLADIILTILTLLVDTDFSNPGASIFHLLHGVSQLAARFPASHGAKVNSATALSTFRAFVIDIDEDYPMHRPILPAVSSLTILRSLFWLDSQYGGVFSNETAYSVVTELFALATRASMVNEQVRALRSAMMYISLSTSCFTQPAVLRVLLRGASALIDQIDIARTSRNFLNWGLQLLLRINHPDEILSGILVRIGEALDGYKLHTSELSGVRFSQELEVWIVTRMSELYSSEALKELVKSAIILWPSAYEEAFSFCDISPENIHTVLTKQHASRERLLFLDSVPSMARESTLYGSTLSEAGFWQLKAALHSMTKIDIQDCHQLSDLLFSYSCRLEAVETDTRPVPRALSGYLQEITAARRRFKDLSPAYYLVGHLCEMLMNSRVDRRTAAYETLRRLMPLISKEVEGLSQVTQEEVALIRPQGLEPYPWRKRSMGELLDPTLIHLGEVHSEWICFFTVFLVELHAPYDPTWAQAVPILQMDSSFAELLLPPLIHAVLKREALGVLEDSDQRTIRTHISAHFRNLLGHQGATALACIQTVIDVVIYLRNFDVNEKADPLSHDKWLDLDFRLLSKCAAACGEYTTALMLHELAVDNPIKDSKDISDEDVLYAIYSHIEEPDGFYAIKARDARTSVVRSVEHEGRWDLALGFHGSTSRNGFSRARKDTEDSALGVVRSLQSLGFDYLASSFLRSLDKRITTPDLEYDLAWRTESWDLPDIPSTSASASSALYFALQAIHRERHLVQTTTAVNRAFLQTAEQLGAIPDDDMVGLRKSCRTLVCLREILRWQDPVFQDWCKAKEIPARDLANFMNMPTDMDFSVTESIVATRVSLLHAFQSADRAEQIGNIPTMLSQRLQKVERDCLLGLSEAARNSGNVQVALNAITQAQQLESWISPSIATSTEFANVLWSQGEKQSAIDVLTRLLHDQLHVHRDLQQASAADISQIAALQANLGSWISEAGLDDARNINDHYFQPAMDLVRKAAGSANSDHAAVFYRYAIFADEQYQTIGTRDLSRYELYIRRKKQELAWFEAQGYDSALQRVQEARITKAKPRANDHALVHRYRAHRDRANTLLERDEARYEELVQAGKLFLRRAMEMFSKVLRFSDIHDESAAVRFLARWFSHFKDEEVNNAISADLHRIPSHKFVFLVHQLSARMERTSVLPSGQRNLQSLMLRLCKEHPFHSLYQVYALGGLKRSRIAALSTEEASQQGRINAAAFIHHTLSSNDVTGSKIKKVFEACEAYLEWANYPMKSQKPEQNKRHPVPPRLRLLQLVNYDIPVATVHTPVDKTMLYRDIVTIARYEKTFKVAGGNNCPKISICVGSDGRNYQQLFKGEGGDDLRQDAVMEQVFELVNHLLQGDLHTRQRHLQMRTYRVIPLASQAGMLEFVENTIPLGSWLQAAHQRYHKNEPSTSKIREKLPTPEAQIPPEQKFKFFEGICKRVRPVMRHYFSERRKVPAAWFSMRLRYARSVAVTSIVGHVVGLGDRHLSNILIDNHTGEVVHIDLGIAFEEPCFQFRRRYRSA</sequence>
<evidence type="ECO:0000256" key="11">
    <source>
        <dbReference type="ARBA" id="ARBA00031460"/>
    </source>
</evidence>
<dbReference type="PANTHER" id="PTHR37079">
    <property type="entry name" value="SERINE/THREONINE-PROTEIN KINASE ATM"/>
    <property type="match status" value="1"/>
</dbReference>
<comment type="catalytic activity">
    <reaction evidence="13">
        <text>L-threonyl-[protein] + ATP = O-phospho-L-threonyl-[protein] + ADP + H(+)</text>
        <dbReference type="Rhea" id="RHEA:46608"/>
        <dbReference type="Rhea" id="RHEA-COMP:11060"/>
        <dbReference type="Rhea" id="RHEA-COMP:11605"/>
        <dbReference type="ChEBI" id="CHEBI:15378"/>
        <dbReference type="ChEBI" id="CHEBI:30013"/>
        <dbReference type="ChEBI" id="CHEBI:30616"/>
        <dbReference type="ChEBI" id="CHEBI:61977"/>
        <dbReference type="ChEBI" id="CHEBI:456216"/>
        <dbReference type="EC" id="2.7.11.1"/>
    </reaction>
</comment>
<evidence type="ECO:0000256" key="13">
    <source>
        <dbReference type="ARBA" id="ARBA00047899"/>
    </source>
</evidence>
<dbReference type="PROSITE" id="PS51189">
    <property type="entry name" value="FAT"/>
    <property type="match status" value="1"/>
</dbReference>
<dbReference type="InParanoid" id="A0A165EPB5"/>
<dbReference type="InterPro" id="IPR018936">
    <property type="entry name" value="PI3/4_kinase_CS"/>
</dbReference>
<comment type="similarity">
    <text evidence="1">Belongs to the PI3/PI4-kinase family. ATM subfamily.</text>
</comment>
<feature type="domain" description="PI3K/PI4K catalytic" evidence="15">
    <location>
        <begin position="2708"/>
        <end position="2929"/>
    </location>
</feature>
<dbReference type="Pfam" id="PF11640">
    <property type="entry name" value="TAN"/>
    <property type="match status" value="1"/>
</dbReference>
<evidence type="ECO:0000259" key="16">
    <source>
        <dbReference type="PROSITE" id="PS51189"/>
    </source>
</evidence>
<evidence type="ECO:0000256" key="7">
    <source>
        <dbReference type="ARBA" id="ARBA00022777"/>
    </source>
</evidence>
<evidence type="ECO:0000259" key="15">
    <source>
        <dbReference type="PROSITE" id="PS50290"/>
    </source>
</evidence>
<dbReference type="SUPFAM" id="SSF48371">
    <property type="entry name" value="ARM repeat"/>
    <property type="match status" value="2"/>
</dbReference>
<dbReference type="GO" id="GO:0004674">
    <property type="term" value="F:protein serine/threonine kinase activity"/>
    <property type="evidence" value="ECO:0007669"/>
    <property type="project" value="UniProtKB-KW"/>
</dbReference>
<dbReference type="Gene3D" id="3.30.1010.10">
    <property type="entry name" value="Phosphatidylinositol 3-kinase Catalytic Subunit, Chain A, domain 4"/>
    <property type="match status" value="1"/>
</dbReference>
<dbReference type="PROSITE" id="PS50290">
    <property type="entry name" value="PI3_4_KINASE_3"/>
    <property type="match status" value="1"/>
</dbReference>
<dbReference type="SMART" id="SM01342">
    <property type="entry name" value="TAN"/>
    <property type="match status" value="1"/>
</dbReference>
<accession>A0A165EPB5</accession>
<dbReference type="InterPro" id="IPR014009">
    <property type="entry name" value="PIK_FAT"/>
</dbReference>
<name>A0A165EPB5_9BASI</name>
<dbReference type="InterPro" id="IPR038980">
    <property type="entry name" value="ATM_plant"/>
</dbReference>
<evidence type="ECO:0000256" key="14">
    <source>
        <dbReference type="SAM" id="MobiDB-lite"/>
    </source>
</evidence>
<dbReference type="InterPro" id="IPR003151">
    <property type="entry name" value="PIK-rel_kinase_FAT"/>
</dbReference>
<dbReference type="PROSITE" id="PS00916">
    <property type="entry name" value="PI3_4_KINASE_2"/>
    <property type="match status" value="1"/>
</dbReference>
<feature type="region of interest" description="Disordered" evidence="14">
    <location>
        <begin position="730"/>
        <end position="755"/>
    </location>
</feature>
<protein>
    <recommendedName>
        <fullName evidence="3">Serine/threonine-protein kinase TEL1</fullName>
    </recommendedName>
    <alternativeName>
        <fullName evidence="9">ATM homolog</fullName>
    </alternativeName>
    <alternativeName>
        <fullName evidence="11 12">DNA-damage checkpoint kinase TEL1</fullName>
    </alternativeName>
    <alternativeName>
        <fullName evidence="4">Serine/threonine-protein kinase tel1</fullName>
    </alternativeName>
    <alternativeName>
        <fullName evidence="10">Telomere length regulation protein 1</fullName>
    </alternativeName>
</protein>
<proteinExistence type="inferred from homology"/>
<feature type="compositionally biased region" description="Acidic residues" evidence="14">
    <location>
        <begin position="175"/>
        <end position="186"/>
    </location>
</feature>
<evidence type="ECO:0000256" key="1">
    <source>
        <dbReference type="ARBA" id="ARBA00010769"/>
    </source>
</evidence>
<evidence type="ECO:0000256" key="9">
    <source>
        <dbReference type="ARBA" id="ARBA00030020"/>
    </source>
</evidence>